<dbReference type="PANTHER" id="PTHR46124:SF2">
    <property type="entry name" value="D-AMINOACYL-TRNA DEACYLASE"/>
    <property type="match status" value="1"/>
</dbReference>
<feature type="binding site" evidence="3">
    <location>
        <position position="11"/>
    </location>
    <ligand>
        <name>a divalent metal cation</name>
        <dbReference type="ChEBI" id="CHEBI:60240"/>
        <label>1</label>
    </ligand>
</feature>
<accession>A0A0A7FUE8</accession>
<evidence type="ECO:0000313" key="4">
    <source>
        <dbReference type="EMBL" id="AIY83227.1"/>
    </source>
</evidence>
<dbReference type="InterPro" id="IPR032466">
    <property type="entry name" value="Metal_Hydrolase"/>
</dbReference>
<reference evidence="4 5" key="1">
    <citation type="journal article" date="2015" name="Infect. Genet. Evol.">
        <title>Genomic sequences of six botulinum neurotoxin-producing strains representing three clostridial species illustrate the mobility and diversity of botulinum neurotoxin genes.</title>
        <authorList>
            <person name="Smith T.J."/>
            <person name="Hill K.K."/>
            <person name="Xie G."/>
            <person name="Foley B.T."/>
            <person name="Williamson C.H."/>
            <person name="Foster J.T."/>
            <person name="Johnson S.L."/>
            <person name="Chertkov O."/>
            <person name="Teshima H."/>
            <person name="Gibbons H.S."/>
            <person name="Johnsky L.A."/>
            <person name="Karavis M.A."/>
            <person name="Smith L.A."/>
        </authorList>
    </citation>
    <scope>NUCLEOTIDE SEQUENCE [LARGE SCALE GENOMIC DNA]</scope>
    <source>
        <strain evidence="4">Sullivan</strain>
    </source>
</reference>
<keyword evidence="1 3" id="KW-0479">Metal-binding</keyword>
<dbReference type="AlphaFoldDB" id="A0A0A7FUE8"/>
<sequence length="261" mass="30331">MEQIYKIFDTHAHYDAEEYDLDRDEIINELKDNGVIGILDCASSYESNKIVDEITKKYDFIYGALGIHPENADEFTKERLEEIKEMIKSNEKIVAVGETGLDYYWDENPDKEIQKENLRAHMEMAKELNLPIIIHDRDAHKDTLDILKEYPEVKGIVHCFSGSVEFAKECIKLGYYIGFTGVVTFKNAKKIVEVAKEIPLDRMLVETDAPYMAPAPNRGKRNRSDYIRYIIEKIAEIRSIDPKTLNIQLNNNFYNLIKRNI</sequence>
<dbReference type="OrthoDB" id="9810005at2"/>
<dbReference type="InterPro" id="IPR015991">
    <property type="entry name" value="TatD/YcfH-like"/>
</dbReference>
<dbReference type="InterPro" id="IPR001130">
    <property type="entry name" value="TatD-like"/>
</dbReference>
<dbReference type="GO" id="GO:0046872">
    <property type="term" value="F:metal ion binding"/>
    <property type="evidence" value="ECO:0007669"/>
    <property type="project" value="UniProtKB-KW"/>
</dbReference>
<dbReference type="Gene3D" id="3.20.20.140">
    <property type="entry name" value="Metal-dependent hydrolases"/>
    <property type="match status" value="1"/>
</dbReference>
<gene>
    <name evidence="4" type="ORF">U729_1222</name>
</gene>
<dbReference type="GO" id="GO:0004536">
    <property type="term" value="F:DNA nuclease activity"/>
    <property type="evidence" value="ECO:0007669"/>
    <property type="project" value="InterPro"/>
</dbReference>
<feature type="binding site" evidence="3">
    <location>
        <position position="158"/>
    </location>
    <ligand>
        <name>a divalent metal cation</name>
        <dbReference type="ChEBI" id="CHEBI:60240"/>
        <label>2</label>
    </ligand>
</feature>
<dbReference type="eggNOG" id="COG0084">
    <property type="taxonomic scope" value="Bacteria"/>
</dbReference>
<proteinExistence type="predicted"/>
<protein>
    <submittedName>
        <fullName evidence="4">Hydrolase, TatD family protein</fullName>
    </submittedName>
</protein>
<dbReference type="CDD" id="cd01310">
    <property type="entry name" value="TatD_DNAse"/>
    <property type="match status" value="1"/>
</dbReference>
<dbReference type="EMBL" id="CP006905">
    <property type="protein sequence ID" value="AIY83227.1"/>
    <property type="molecule type" value="Genomic_DNA"/>
</dbReference>
<dbReference type="RefSeq" id="WP_039312531.1">
    <property type="nucleotide sequence ID" value="NZ_CP006905.1"/>
</dbReference>
<feature type="binding site" evidence="3">
    <location>
        <position position="208"/>
    </location>
    <ligand>
        <name>a divalent metal cation</name>
        <dbReference type="ChEBI" id="CHEBI:60240"/>
        <label>1</label>
    </ligand>
</feature>
<evidence type="ECO:0000256" key="2">
    <source>
        <dbReference type="ARBA" id="ARBA00022801"/>
    </source>
</evidence>
<dbReference type="STRING" id="1561.NPD11_1779"/>
<feature type="binding site" evidence="3">
    <location>
        <position position="13"/>
    </location>
    <ligand>
        <name>a divalent metal cation</name>
        <dbReference type="ChEBI" id="CHEBI:60240"/>
        <label>1</label>
    </ligand>
</feature>
<feature type="binding site" evidence="3">
    <location>
        <position position="98"/>
    </location>
    <ligand>
        <name>a divalent metal cation</name>
        <dbReference type="ChEBI" id="CHEBI:60240"/>
        <label>1</label>
    </ligand>
</feature>
<dbReference type="NCBIfam" id="TIGR00010">
    <property type="entry name" value="YchF/TatD family DNA exonuclease"/>
    <property type="match status" value="1"/>
</dbReference>
<dbReference type="GO" id="GO:0016788">
    <property type="term" value="F:hydrolase activity, acting on ester bonds"/>
    <property type="evidence" value="ECO:0007669"/>
    <property type="project" value="InterPro"/>
</dbReference>
<dbReference type="GeneID" id="60851742"/>
<feature type="binding site" evidence="3">
    <location>
        <position position="135"/>
    </location>
    <ligand>
        <name>a divalent metal cation</name>
        <dbReference type="ChEBI" id="CHEBI:60240"/>
        <label>2</label>
    </ligand>
</feature>
<evidence type="ECO:0000256" key="3">
    <source>
        <dbReference type="PIRSR" id="PIRSR005902-1"/>
    </source>
</evidence>
<dbReference type="FunFam" id="3.20.20.140:FF:000005">
    <property type="entry name" value="TatD family hydrolase"/>
    <property type="match status" value="1"/>
</dbReference>
<name>A0A0A7FUE8_9CLOT</name>
<evidence type="ECO:0000256" key="1">
    <source>
        <dbReference type="ARBA" id="ARBA00022723"/>
    </source>
</evidence>
<keyword evidence="2 4" id="KW-0378">Hydrolase</keyword>
<organism evidence="4 5">
    <name type="scientific">Clostridium baratii str. Sullivan</name>
    <dbReference type="NCBI Taxonomy" id="1415775"/>
    <lineage>
        <taxon>Bacteria</taxon>
        <taxon>Bacillati</taxon>
        <taxon>Bacillota</taxon>
        <taxon>Clostridia</taxon>
        <taxon>Eubacteriales</taxon>
        <taxon>Clostridiaceae</taxon>
        <taxon>Clostridium</taxon>
    </lineage>
</organism>
<dbReference type="Pfam" id="PF01026">
    <property type="entry name" value="TatD_DNase"/>
    <property type="match status" value="1"/>
</dbReference>
<dbReference type="HOGENOM" id="CLU_031506_4_0_9"/>
<dbReference type="PANTHER" id="PTHR46124">
    <property type="entry name" value="D-AMINOACYL-TRNA DEACYLASE"/>
    <property type="match status" value="1"/>
</dbReference>
<keyword evidence="5" id="KW-1185">Reference proteome</keyword>
<dbReference type="Proteomes" id="UP000030635">
    <property type="component" value="Chromosome"/>
</dbReference>
<dbReference type="KEGG" id="cbv:U729_1222"/>
<evidence type="ECO:0000313" key="5">
    <source>
        <dbReference type="Proteomes" id="UP000030635"/>
    </source>
</evidence>
<dbReference type="PIRSF" id="PIRSF005902">
    <property type="entry name" value="DNase_TatD"/>
    <property type="match status" value="1"/>
</dbReference>
<dbReference type="SUPFAM" id="SSF51556">
    <property type="entry name" value="Metallo-dependent hydrolases"/>
    <property type="match status" value="1"/>
</dbReference>